<dbReference type="GO" id="GO:0009103">
    <property type="term" value="P:lipopolysaccharide biosynthetic process"/>
    <property type="evidence" value="ECO:0007669"/>
    <property type="project" value="UniProtKB-ARBA"/>
</dbReference>
<evidence type="ECO:0000256" key="8">
    <source>
        <dbReference type="SAM" id="Phobius"/>
    </source>
</evidence>
<feature type="transmembrane region" description="Helical" evidence="8">
    <location>
        <begin position="312"/>
        <end position="331"/>
    </location>
</feature>
<dbReference type="Pfam" id="PF13231">
    <property type="entry name" value="PMT_2"/>
    <property type="match status" value="1"/>
</dbReference>
<comment type="caution">
    <text evidence="10">The sequence shown here is derived from an EMBL/GenBank/DDBJ whole genome shotgun (WGS) entry which is preliminary data.</text>
</comment>
<proteinExistence type="predicted"/>
<evidence type="ECO:0000313" key="10">
    <source>
        <dbReference type="EMBL" id="OWK36632.1"/>
    </source>
</evidence>
<evidence type="ECO:0000256" key="4">
    <source>
        <dbReference type="ARBA" id="ARBA00022679"/>
    </source>
</evidence>
<dbReference type="GO" id="GO:0016763">
    <property type="term" value="F:pentosyltransferase activity"/>
    <property type="evidence" value="ECO:0007669"/>
    <property type="project" value="TreeGrafter"/>
</dbReference>
<keyword evidence="2" id="KW-1003">Cell membrane</keyword>
<evidence type="ECO:0000256" key="5">
    <source>
        <dbReference type="ARBA" id="ARBA00022692"/>
    </source>
</evidence>
<reference evidence="11" key="1">
    <citation type="submission" date="2017-06" db="EMBL/GenBank/DDBJ databases">
        <title>Genome analysis of Fimbriiglobus ruber SP5, the first member of the order Planctomycetales with confirmed chitinolytic capability.</title>
        <authorList>
            <person name="Ravin N.V."/>
            <person name="Rakitin A.L."/>
            <person name="Ivanova A.A."/>
            <person name="Beletsky A.V."/>
            <person name="Kulichevskaya I.S."/>
            <person name="Mardanov A.V."/>
            <person name="Dedysh S.N."/>
        </authorList>
    </citation>
    <scope>NUCLEOTIDE SEQUENCE [LARGE SCALE GENOMIC DNA]</scope>
    <source>
        <strain evidence="11">SP5</strain>
    </source>
</reference>
<keyword evidence="3" id="KW-0328">Glycosyltransferase</keyword>
<sequence length="506" mass="55504">MSRLIQAVPVWLAGADTHRLEAIPDEPGGRPEWDVAHVFANDNVARYGTLMALARVPGIVWSLLGMWLVGKWAAELYGRRAALLASLLWCLGPNVLAHASLATPDLPCAVASLAASYSFHRYLRCPTTPAAYLSGALLGVAQLTKFTALTDYVAWAVLAAAACVAPSMAAYRSLPPARRLGHVVLTGVVSILIINLGYGCEGTLIRLGEFDFVSRPLSIPGDTGTRRNVFAGTWAEGVPVPLPANYVRGLDLQQADFEGTRRSYLRGEWRDHGWWYFYLYAALVKIPLGTLALAAIGFVLSFTPRFRRFDELIVWLPVAVLWAVASAKTGYTMHFRYVLPALPFALVGLSKAAEVRPRWGRVLVWVLASCSVVSSLCVFPHSLAYFNEAAGGPSNGAAHLVDSNLDWGQDLYRFKDWYDSHPDARPVFLAYNNFVDYRAAGLPQLKATPGDPVHLTPGYYVLDVHSLHADNRAYFLQVAPVGRVGFTMRIYHLSAADIELILADQH</sequence>
<dbReference type="PANTHER" id="PTHR33908">
    <property type="entry name" value="MANNOSYLTRANSFERASE YKCB-RELATED"/>
    <property type="match status" value="1"/>
</dbReference>
<feature type="transmembrane region" description="Helical" evidence="8">
    <location>
        <begin position="183"/>
        <end position="205"/>
    </location>
</feature>
<keyword evidence="5 8" id="KW-0812">Transmembrane</keyword>
<feature type="transmembrane region" description="Helical" evidence="8">
    <location>
        <begin position="275"/>
        <end position="300"/>
    </location>
</feature>
<dbReference type="AlphaFoldDB" id="A0A225D570"/>
<organism evidence="10 11">
    <name type="scientific">Fimbriiglobus ruber</name>
    <dbReference type="NCBI Taxonomy" id="1908690"/>
    <lineage>
        <taxon>Bacteria</taxon>
        <taxon>Pseudomonadati</taxon>
        <taxon>Planctomycetota</taxon>
        <taxon>Planctomycetia</taxon>
        <taxon>Gemmatales</taxon>
        <taxon>Gemmataceae</taxon>
        <taxon>Fimbriiglobus</taxon>
    </lineage>
</organism>
<feature type="transmembrane region" description="Helical" evidence="8">
    <location>
        <begin position="81"/>
        <end position="101"/>
    </location>
</feature>
<evidence type="ECO:0000256" key="3">
    <source>
        <dbReference type="ARBA" id="ARBA00022676"/>
    </source>
</evidence>
<protein>
    <recommendedName>
        <fullName evidence="9">Glycosyltransferase RgtA/B/C/D-like domain-containing protein</fullName>
    </recommendedName>
</protein>
<evidence type="ECO:0000313" key="11">
    <source>
        <dbReference type="Proteomes" id="UP000214646"/>
    </source>
</evidence>
<evidence type="ECO:0000256" key="6">
    <source>
        <dbReference type="ARBA" id="ARBA00022989"/>
    </source>
</evidence>
<dbReference type="PANTHER" id="PTHR33908:SF11">
    <property type="entry name" value="MEMBRANE PROTEIN"/>
    <property type="match status" value="1"/>
</dbReference>
<dbReference type="GO" id="GO:0005886">
    <property type="term" value="C:plasma membrane"/>
    <property type="evidence" value="ECO:0007669"/>
    <property type="project" value="UniProtKB-SubCell"/>
</dbReference>
<evidence type="ECO:0000256" key="1">
    <source>
        <dbReference type="ARBA" id="ARBA00004651"/>
    </source>
</evidence>
<feature type="transmembrane region" description="Helical" evidence="8">
    <location>
        <begin position="152"/>
        <end position="171"/>
    </location>
</feature>
<comment type="subcellular location">
    <subcellularLocation>
        <location evidence="1">Cell membrane</location>
        <topology evidence="1">Multi-pass membrane protein</topology>
    </subcellularLocation>
</comment>
<keyword evidence="7 8" id="KW-0472">Membrane</keyword>
<name>A0A225D570_9BACT</name>
<evidence type="ECO:0000259" key="9">
    <source>
        <dbReference type="Pfam" id="PF13231"/>
    </source>
</evidence>
<accession>A0A225D570</accession>
<keyword evidence="4" id="KW-0808">Transferase</keyword>
<feature type="transmembrane region" description="Helical" evidence="8">
    <location>
        <begin position="46"/>
        <end position="69"/>
    </location>
</feature>
<dbReference type="Proteomes" id="UP000214646">
    <property type="component" value="Unassembled WGS sequence"/>
</dbReference>
<keyword evidence="6 8" id="KW-1133">Transmembrane helix</keyword>
<feature type="domain" description="Glycosyltransferase RgtA/B/C/D-like" evidence="9">
    <location>
        <begin position="54"/>
        <end position="158"/>
    </location>
</feature>
<dbReference type="InterPro" id="IPR038731">
    <property type="entry name" value="RgtA/B/C-like"/>
</dbReference>
<evidence type="ECO:0000256" key="7">
    <source>
        <dbReference type="ARBA" id="ARBA00023136"/>
    </source>
</evidence>
<gene>
    <name evidence="10" type="ORF">FRUB_09195</name>
</gene>
<dbReference type="EMBL" id="NIDE01000017">
    <property type="protein sequence ID" value="OWK36632.1"/>
    <property type="molecule type" value="Genomic_DNA"/>
</dbReference>
<keyword evidence="11" id="KW-1185">Reference proteome</keyword>
<dbReference type="InterPro" id="IPR050297">
    <property type="entry name" value="LipidA_mod_glycosyltrf_83"/>
</dbReference>
<evidence type="ECO:0000256" key="2">
    <source>
        <dbReference type="ARBA" id="ARBA00022475"/>
    </source>
</evidence>